<evidence type="ECO:0000313" key="3">
    <source>
        <dbReference type="EMBL" id="QHU03056.1"/>
    </source>
</evidence>
<dbReference type="GO" id="GO:0004672">
    <property type="term" value="F:protein kinase activity"/>
    <property type="evidence" value="ECO:0007669"/>
    <property type="project" value="InterPro"/>
</dbReference>
<dbReference type="InterPro" id="IPR008271">
    <property type="entry name" value="Ser/Thr_kinase_AS"/>
</dbReference>
<dbReference type="EMBL" id="MN740368">
    <property type="protein sequence ID" value="QHU03056.1"/>
    <property type="molecule type" value="Genomic_DNA"/>
</dbReference>
<feature type="domain" description="Protein kinase" evidence="2">
    <location>
        <begin position="22"/>
        <end position="435"/>
    </location>
</feature>
<dbReference type="PROSITE" id="PS00108">
    <property type="entry name" value="PROTEIN_KINASE_ST"/>
    <property type="match status" value="1"/>
</dbReference>
<proteinExistence type="predicted"/>
<protein>
    <recommendedName>
        <fullName evidence="2">Protein kinase domain-containing protein</fullName>
    </recommendedName>
</protein>
<accession>A0A6C0JE80</accession>
<dbReference type="Gene3D" id="1.10.510.10">
    <property type="entry name" value="Transferase(Phosphotransferase) domain 1"/>
    <property type="match status" value="1"/>
</dbReference>
<dbReference type="InterPro" id="IPR000719">
    <property type="entry name" value="Prot_kinase_dom"/>
</dbReference>
<feature type="compositionally biased region" description="Basic residues" evidence="1">
    <location>
        <begin position="1"/>
        <end position="18"/>
    </location>
</feature>
<dbReference type="AlphaFoldDB" id="A0A6C0JE80"/>
<reference evidence="3" key="1">
    <citation type="journal article" date="2020" name="Nature">
        <title>Giant virus diversity and host interactions through global metagenomics.</title>
        <authorList>
            <person name="Schulz F."/>
            <person name="Roux S."/>
            <person name="Paez-Espino D."/>
            <person name="Jungbluth S."/>
            <person name="Walsh D.A."/>
            <person name="Denef V.J."/>
            <person name="McMahon K.D."/>
            <person name="Konstantinidis K.T."/>
            <person name="Eloe-Fadrosh E.A."/>
            <person name="Kyrpides N.C."/>
            <person name="Woyke T."/>
        </authorList>
    </citation>
    <scope>NUCLEOTIDE SEQUENCE</scope>
    <source>
        <strain evidence="3">GVMAG-M-3300025890-48</strain>
    </source>
</reference>
<name>A0A6C0JE80_9ZZZZ</name>
<dbReference type="GO" id="GO:0005524">
    <property type="term" value="F:ATP binding"/>
    <property type="evidence" value="ECO:0007669"/>
    <property type="project" value="InterPro"/>
</dbReference>
<dbReference type="SUPFAM" id="SSF56112">
    <property type="entry name" value="Protein kinase-like (PK-like)"/>
    <property type="match status" value="1"/>
</dbReference>
<sequence length="555" mass="63355">MKTRSYKKSKNNKTRKLHTSQDIAGRPIAAGGFGCVFKPPIKCKKVNLREKQNKKDYVSKLMKKRYAREEMGENTRVKKVILNIPNNEKYFLLNNIFKCAPNNLEAEDLIDFNDKCGNMGNMGITKSNVNNNLGKLSLINIPYGGEALSDYISDLKKSLHTKNGKLRFYHLNNMLIELLENAIIPMNKLGLIHNDLKADNILVEKVDGGKAGVSMKIIDWGLSGVSKMKERESPILAVRDRPFQFNVPFGVILFNNINNLITKFKKDQKLAYKDKDSIVPLNSLKQLATYIIHYCQYYAGSGHSTYIFYDLRKLTKPFSSSEISGSDNVTTNCYKYGIFTSTYVIDYIADILKNFVKDGMFDEKAYFDIYRHNVDIWGLLTCYKDLIETMPAKKYLKKNLMLKLSNLVFKYLYGTEYASKKIPVKELISHLHDLNKVVGFKTKIKQTKKAKQSKMKIVWSPPSNNREISIPAGKKRCPIGYVKNKATGKCRKKGTKKADGTGKSQIKTIGKAKYSLFMENGSALHKAKDKTRKRCPTGYRKVRIEDGYLICKKKK</sequence>
<evidence type="ECO:0000259" key="2">
    <source>
        <dbReference type="PROSITE" id="PS50011"/>
    </source>
</evidence>
<feature type="region of interest" description="Disordered" evidence="1">
    <location>
        <begin position="1"/>
        <end position="21"/>
    </location>
</feature>
<dbReference type="InterPro" id="IPR011009">
    <property type="entry name" value="Kinase-like_dom_sf"/>
</dbReference>
<evidence type="ECO:0000256" key="1">
    <source>
        <dbReference type="SAM" id="MobiDB-lite"/>
    </source>
</evidence>
<organism evidence="3">
    <name type="scientific">viral metagenome</name>
    <dbReference type="NCBI Taxonomy" id="1070528"/>
    <lineage>
        <taxon>unclassified sequences</taxon>
        <taxon>metagenomes</taxon>
        <taxon>organismal metagenomes</taxon>
    </lineage>
</organism>
<dbReference type="PROSITE" id="PS50011">
    <property type="entry name" value="PROTEIN_KINASE_DOM"/>
    <property type="match status" value="1"/>
</dbReference>